<comment type="caution">
    <text evidence="1">The sequence shown here is derived from an EMBL/GenBank/DDBJ whole genome shotgun (WGS) entry which is preliminary data.</text>
</comment>
<reference evidence="1" key="1">
    <citation type="submission" date="2013-12" db="EMBL/GenBank/DDBJ databases">
        <authorList>
            <person name="Omoto C.K."/>
            <person name="Sibley D."/>
            <person name="Venepally P."/>
            <person name="Hadjithomas M."/>
            <person name="Karamycheva S."/>
            <person name="Brunk B."/>
            <person name="Roos D."/>
            <person name="Caler E."/>
            <person name="Lorenzi H."/>
        </authorList>
    </citation>
    <scope>NUCLEOTIDE SEQUENCE</scope>
</reference>
<sequence>MGDFTILTRLRDAYPLVEDPGKDQNTKLRKQAFTCLKALSDQYKNQRNDTEVQSLVISCNQQYKF</sequence>
<dbReference type="VEuPathDB" id="CryptoDB:GNI_133190"/>
<dbReference type="GeneID" id="22914682"/>
<proteinExistence type="predicted"/>
<dbReference type="AlphaFoldDB" id="A0A023B149"/>
<evidence type="ECO:0000313" key="2">
    <source>
        <dbReference type="Proteomes" id="UP000019763"/>
    </source>
</evidence>
<protein>
    <submittedName>
        <fullName evidence="1">Uncharacterized protein</fullName>
    </submittedName>
</protein>
<dbReference type="RefSeq" id="XP_011132260.1">
    <property type="nucleotide sequence ID" value="XM_011133958.1"/>
</dbReference>
<dbReference type="Proteomes" id="UP000019763">
    <property type="component" value="Unassembled WGS sequence"/>
</dbReference>
<evidence type="ECO:0000313" key="1">
    <source>
        <dbReference type="EMBL" id="EZG46751.1"/>
    </source>
</evidence>
<name>A0A023B149_GRENI</name>
<gene>
    <name evidence="1" type="ORF">GNI_133190</name>
</gene>
<keyword evidence="2" id="KW-1185">Reference proteome</keyword>
<accession>A0A023B149</accession>
<dbReference type="EMBL" id="AFNH02000991">
    <property type="protein sequence ID" value="EZG46751.1"/>
    <property type="molecule type" value="Genomic_DNA"/>
</dbReference>
<organism evidence="1 2">
    <name type="scientific">Gregarina niphandrodes</name>
    <name type="common">Septate eugregarine</name>
    <dbReference type="NCBI Taxonomy" id="110365"/>
    <lineage>
        <taxon>Eukaryota</taxon>
        <taxon>Sar</taxon>
        <taxon>Alveolata</taxon>
        <taxon>Apicomplexa</taxon>
        <taxon>Conoidasida</taxon>
        <taxon>Gregarinasina</taxon>
        <taxon>Eugregarinorida</taxon>
        <taxon>Gregarinidae</taxon>
        <taxon>Gregarina</taxon>
    </lineage>
</organism>